<dbReference type="PANTHER" id="PTHR13043:SF1">
    <property type="entry name" value="EXOCYST COMPLEX COMPONENT 2"/>
    <property type="match status" value="1"/>
</dbReference>
<dbReference type="GO" id="GO:0015031">
    <property type="term" value="P:protein transport"/>
    <property type="evidence" value="ECO:0007669"/>
    <property type="project" value="UniProtKB-KW"/>
</dbReference>
<dbReference type="GO" id="GO:0000145">
    <property type="term" value="C:exocyst"/>
    <property type="evidence" value="ECO:0007669"/>
    <property type="project" value="UniProtKB-UniRule"/>
</dbReference>
<dbReference type="InterPro" id="IPR029175">
    <property type="entry name" value="EXOC2/Sec5"/>
</dbReference>
<evidence type="ECO:0000256" key="1">
    <source>
        <dbReference type="ARBA" id="ARBA00010578"/>
    </source>
</evidence>
<organism evidence="6 7">
    <name type="scientific">Magnusiomyces paraingens</name>
    <dbReference type="NCBI Taxonomy" id="2606893"/>
    <lineage>
        <taxon>Eukaryota</taxon>
        <taxon>Fungi</taxon>
        <taxon>Dikarya</taxon>
        <taxon>Ascomycota</taxon>
        <taxon>Saccharomycotina</taxon>
        <taxon>Dipodascomycetes</taxon>
        <taxon>Dipodascales</taxon>
        <taxon>Dipodascaceae</taxon>
        <taxon>Magnusiomyces</taxon>
    </lineage>
</organism>
<dbReference type="RefSeq" id="XP_031853867.1">
    <property type="nucleotide sequence ID" value="XM_031997976.1"/>
</dbReference>
<dbReference type="AlphaFoldDB" id="A0A5E8BKX2"/>
<sequence>MADPDRLRQFYNLSDEYSTEWTEPNSSTFNLNDLGSSATGDSSKYALLRQIASSASAAPYEVPQDEPDPLGSTNSIVSVLRSRGIDISDFSKRNRYFISSTSFNPRVFLRDVHPDATFDNLVNALNYLESTISERSEALRYLVEHDYDRFVQAKSSLDSVFKNIQAAAFNDPDSTLGFQQLKNYIDESNANATILMKPVMDNNNKDERLKTALSLVNSNKYFFNLPSLILSHINNNDHDSLIRDYRRGKDMRSNETDILMSSDTLTAKIEQQRVLERIWNEVEAIVDEYKQREWKALANATADQNYISIITKLLELGVEDNPIFEWISSQLTSFEQSFEASFKKLNSILDIYTANILAVPQNPSIPLIRAIRSIAEQSSFSSSGKISINAEHSSIADGNSSSVIYDSSSVVEMWLAIRLEFQDINNLISMFCLCWKRCIEFVEGTPQRSLPTGWQNESLSHLTFSDDELSNIMESGQKIISLISTKIYEFFSETSSPLTMVSGASKSNTAALPHAHRIGKDELPKFLPPFANAISTTKYLSKIMFLISSGFNELVINIDSAKTTESLCNVLKSIRERAVNATIYSWEQDAETIYLIEDWMPSQTRASTRIPNLFYAYQNTVLMGINDVLKLSSDGQEIKGAVIPPKSSTLTNQLQNCFYNTVSATLDSVMKLMISSEKTDRHRSSKVISEPTVGTDPMDKFLALELLPDDVSEERKILLTLTSLEQIRDDKLPLLFKRLDAFINTNSKEAYGTLRSSIEKMTSTLFELYNRRKKTLLAEGLRQGILKSGINWSSNEQEIPPTVSSYVYECLLNIVVVHSHVSEIAPSQITKVITVLYDHVVKTLLASYREVEQFGRYGLLQAIADIGLIRVTMEKFQTPEMLQNYSLLYDSIKEATVDRKALWESTHPPWEIIHPLVLKAQSSSKAEFRCFFSAKH</sequence>
<proteinExistence type="inferred from homology"/>
<evidence type="ECO:0000256" key="2">
    <source>
        <dbReference type="ARBA" id="ARBA00022448"/>
    </source>
</evidence>
<dbReference type="PANTHER" id="PTHR13043">
    <property type="entry name" value="EXOCYST COMPLEX COMPONENT SEC5"/>
    <property type="match status" value="1"/>
</dbReference>
<accession>A0A5E8BKX2</accession>
<dbReference type="Pfam" id="PF15469">
    <property type="entry name" value="Sec5"/>
    <property type="match status" value="1"/>
</dbReference>
<keyword evidence="2 4" id="KW-0813">Transport</keyword>
<evidence type="ECO:0000259" key="5">
    <source>
        <dbReference type="Pfam" id="PF15469"/>
    </source>
</evidence>
<evidence type="ECO:0000313" key="7">
    <source>
        <dbReference type="Proteomes" id="UP000398389"/>
    </source>
</evidence>
<name>A0A5E8BKX2_9ASCO</name>
<comment type="subunit">
    <text evidence="4">Component of the exocyst complex.</text>
</comment>
<comment type="function">
    <text evidence="4">Component of the exocyst complex involved in the docking of exocytic vesicles with fusion sites on the plasma membrane.</text>
</comment>
<keyword evidence="4" id="KW-0653">Protein transport</keyword>
<dbReference type="GO" id="GO:0006893">
    <property type="term" value="P:Golgi to plasma membrane transport"/>
    <property type="evidence" value="ECO:0007669"/>
    <property type="project" value="UniProtKB-UniRule"/>
</dbReference>
<evidence type="ECO:0000256" key="4">
    <source>
        <dbReference type="RuleBase" id="RU365069"/>
    </source>
</evidence>
<protein>
    <recommendedName>
        <fullName evidence="4">Exocyst complex component SEC5</fullName>
    </recommendedName>
</protein>
<dbReference type="GeneID" id="43582076"/>
<dbReference type="OrthoDB" id="26242at2759"/>
<keyword evidence="3 4" id="KW-0268">Exocytosis</keyword>
<keyword evidence="7" id="KW-1185">Reference proteome</keyword>
<dbReference type="GO" id="GO:0006887">
    <property type="term" value="P:exocytosis"/>
    <property type="evidence" value="ECO:0007669"/>
    <property type="project" value="UniProtKB-KW"/>
</dbReference>
<gene>
    <name evidence="6" type="ORF">SAPINGB_P003258</name>
</gene>
<comment type="similarity">
    <text evidence="1 4">Belongs to the SEC5 family.</text>
</comment>
<evidence type="ECO:0000256" key="3">
    <source>
        <dbReference type="ARBA" id="ARBA00022483"/>
    </source>
</evidence>
<dbReference type="Proteomes" id="UP000398389">
    <property type="component" value="Unassembled WGS sequence"/>
</dbReference>
<dbReference type="InterPro" id="IPR039481">
    <property type="entry name" value="EXOC2/Sec5_N_dom"/>
</dbReference>
<feature type="domain" description="Exocyst complex component EXOC2/Sec5 N-terminal" evidence="5">
    <location>
        <begin position="67"/>
        <end position="931"/>
    </location>
</feature>
<evidence type="ECO:0000313" key="6">
    <source>
        <dbReference type="EMBL" id="VVT51923.1"/>
    </source>
</evidence>
<dbReference type="EMBL" id="CABVLU010000002">
    <property type="protein sequence ID" value="VVT51923.1"/>
    <property type="molecule type" value="Genomic_DNA"/>
</dbReference>
<reference evidence="6 7" key="1">
    <citation type="submission" date="2019-09" db="EMBL/GenBank/DDBJ databases">
        <authorList>
            <person name="Brejova B."/>
        </authorList>
    </citation>
    <scope>NUCLEOTIDE SEQUENCE [LARGE SCALE GENOMIC DNA]</scope>
</reference>